<dbReference type="EMBL" id="VTOX01000005">
    <property type="protein sequence ID" value="NKE67233.1"/>
    <property type="molecule type" value="Genomic_DNA"/>
</dbReference>
<comment type="caution">
    <text evidence="8">The sequence shown here is derived from an EMBL/GenBank/DDBJ whole genome shotgun (WGS) entry which is preliminary data.</text>
</comment>
<feature type="compositionally biased region" description="Basic and acidic residues" evidence="6">
    <location>
        <begin position="409"/>
        <end position="443"/>
    </location>
</feature>
<dbReference type="RefSeq" id="WP_168108359.1">
    <property type="nucleotide sequence ID" value="NZ_VTOX01000005.1"/>
</dbReference>
<feature type="region of interest" description="Disordered" evidence="6">
    <location>
        <begin position="402"/>
        <end position="443"/>
    </location>
</feature>
<evidence type="ECO:0000256" key="6">
    <source>
        <dbReference type="SAM" id="MobiDB-lite"/>
    </source>
</evidence>
<dbReference type="InterPro" id="IPR029045">
    <property type="entry name" value="ClpP/crotonase-like_dom_sf"/>
</dbReference>
<dbReference type="Pfam" id="PF22694">
    <property type="entry name" value="CtpB_N-like"/>
    <property type="match status" value="1"/>
</dbReference>
<dbReference type="Proteomes" id="UP000521868">
    <property type="component" value="Unassembled WGS sequence"/>
</dbReference>
<dbReference type="AlphaFoldDB" id="A0A7X6DHP4"/>
<dbReference type="Gene3D" id="3.30.750.44">
    <property type="match status" value="1"/>
</dbReference>
<evidence type="ECO:0000259" key="7">
    <source>
        <dbReference type="PROSITE" id="PS50106"/>
    </source>
</evidence>
<dbReference type="PROSITE" id="PS50106">
    <property type="entry name" value="PDZ"/>
    <property type="match status" value="1"/>
</dbReference>
<proteinExistence type="inferred from homology"/>
<keyword evidence="3 5" id="KW-0378">Hydrolase</keyword>
<dbReference type="PANTHER" id="PTHR32060:SF30">
    <property type="entry name" value="CARBOXY-TERMINAL PROCESSING PROTEASE CTPA"/>
    <property type="match status" value="1"/>
</dbReference>
<evidence type="ECO:0000256" key="2">
    <source>
        <dbReference type="ARBA" id="ARBA00022670"/>
    </source>
</evidence>
<dbReference type="InterPro" id="IPR005151">
    <property type="entry name" value="Tail-specific_protease"/>
</dbReference>
<dbReference type="InterPro" id="IPR036034">
    <property type="entry name" value="PDZ_sf"/>
</dbReference>
<dbReference type="GO" id="GO:0008236">
    <property type="term" value="F:serine-type peptidase activity"/>
    <property type="evidence" value="ECO:0007669"/>
    <property type="project" value="UniProtKB-KW"/>
</dbReference>
<dbReference type="Gene3D" id="2.30.42.10">
    <property type="match status" value="1"/>
</dbReference>
<evidence type="ECO:0000256" key="5">
    <source>
        <dbReference type="RuleBase" id="RU004404"/>
    </source>
</evidence>
<dbReference type="FunFam" id="3.90.226.10:FF:000029">
    <property type="entry name" value="Peptidase, S41 family"/>
    <property type="match status" value="1"/>
</dbReference>
<dbReference type="CDD" id="cd07560">
    <property type="entry name" value="Peptidase_S41_CPP"/>
    <property type="match status" value="1"/>
</dbReference>
<dbReference type="Pfam" id="PF17820">
    <property type="entry name" value="PDZ_6"/>
    <property type="match status" value="1"/>
</dbReference>
<dbReference type="InterPro" id="IPR055210">
    <property type="entry name" value="CtpA/B_N"/>
</dbReference>
<protein>
    <submittedName>
        <fullName evidence="8">S41 family peptidase</fullName>
    </submittedName>
</protein>
<dbReference type="GO" id="GO:0007165">
    <property type="term" value="P:signal transduction"/>
    <property type="evidence" value="ECO:0007669"/>
    <property type="project" value="TreeGrafter"/>
</dbReference>
<dbReference type="FunFam" id="2.30.42.10:FF:000063">
    <property type="entry name" value="Peptidase, S41 family"/>
    <property type="match status" value="1"/>
</dbReference>
<dbReference type="InterPro" id="IPR041489">
    <property type="entry name" value="PDZ_6"/>
</dbReference>
<evidence type="ECO:0000313" key="9">
    <source>
        <dbReference type="Proteomes" id="UP000521868"/>
    </source>
</evidence>
<evidence type="ECO:0000256" key="3">
    <source>
        <dbReference type="ARBA" id="ARBA00022801"/>
    </source>
</evidence>
<evidence type="ECO:0000313" key="8">
    <source>
        <dbReference type="EMBL" id="NKE67233.1"/>
    </source>
</evidence>
<reference evidence="8 9" key="1">
    <citation type="journal article" date="2020" name="Nature">
        <title>Bacterial chemolithoautotrophy via manganese oxidation.</title>
        <authorList>
            <person name="Yu H."/>
            <person name="Leadbetter J.R."/>
        </authorList>
    </citation>
    <scope>NUCLEOTIDE SEQUENCE [LARGE SCALE GENOMIC DNA]</scope>
    <source>
        <strain evidence="8 9">RBP-1</strain>
    </source>
</reference>
<dbReference type="SMART" id="SM00228">
    <property type="entry name" value="PDZ"/>
    <property type="match status" value="1"/>
</dbReference>
<dbReference type="Pfam" id="PF03572">
    <property type="entry name" value="Peptidase_S41"/>
    <property type="match status" value="1"/>
</dbReference>
<dbReference type="SMART" id="SM00245">
    <property type="entry name" value="TSPc"/>
    <property type="match status" value="1"/>
</dbReference>
<dbReference type="NCBIfam" id="TIGR00225">
    <property type="entry name" value="prc"/>
    <property type="match status" value="1"/>
</dbReference>
<evidence type="ECO:0000256" key="4">
    <source>
        <dbReference type="ARBA" id="ARBA00022825"/>
    </source>
</evidence>
<gene>
    <name evidence="8" type="ORF">RAMLITH_15520</name>
</gene>
<organism evidence="8 9">
    <name type="scientific">Ramlibacter lithotrophicus</name>
    <dbReference type="NCBI Taxonomy" id="2606681"/>
    <lineage>
        <taxon>Bacteria</taxon>
        <taxon>Pseudomonadati</taxon>
        <taxon>Pseudomonadota</taxon>
        <taxon>Betaproteobacteria</taxon>
        <taxon>Burkholderiales</taxon>
        <taxon>Comamonadaceae</taxon>
        <taxon>Ramlibacter</taxon>
    </lineage>
</organism>
<dbReference type="GO" id="GO:0004175">
    <property type="term" value="F:endopeptidase activity"/>
    <property type="evidence" value="ECO:0007669"/>
    <property type="project" value="TreeGrafter"/>
</dbReference>
<sequence length="479" mass="52553">MSHKLKIAGWISVGALAGALTTVSLQTVARGSLAPLPLEELQQLAAVFGMIKSDYVEPVDEKKLITDAIAGMVASLDPHSQYFDKKSFKEFREGTSGRFVGVGIEISQEDGLVKVVSPIEGSPAYRAGLKPNDLITKIDDTVVKGLSLSDAVKRMRGEPNTKVMLTIFRKDENRSFPVTITREEIKTQSVKGKLIEPGYGWIRLSQFQERTVDDFVRKVEELYKAEPNLKGMVLDLRNDPGGLLDAAVAVSAAFLPENVTVVSTNGQLSESKFVYRAAPEYYQRRAGADPLRRLPAALKTVPLVVLVNEGSASASEIVAGALQDHKRATVLGSQTFGKGSVQTVRPLGPDTGLKLTTARYYTPNGRSIQAKGIVPDVLVDETEEGNIFSALRTREADLEKHLMSGQGPETKDPVREKAREEARKRAEEEAKKPVADRKMPEFGSDKDFQLVQALNQLKGRPVLISKTQIVERKDEKKEN</sequence>
<dbReference type="GO" id="GO:0006508">
    <property type="term" value="P:proteolysis"/>
    <property type="evidence" value="ECO:0007669"/>
    <property type="project" value="UniProtKB-KW"/>
</dbReference>
<dbReference type="InterPro" id="IPR001478">
    <property type="entry name" value="PDZ"/>
</dbReference>
<dbReference type="Gene3D" id="3.90.226.10">
    <property type="entry name" value="2-enoyl-CoA Hydratase, Chain A, domain 1"/>
    <property type="match status" value="1"/>
</dbReference>
<dbReference type="SUPFAM" id="SSF50156">
    <property type="entry name" value="PDZ domain-like"/>
    <property type="match status" value="1"/>
</dbReference>
<dbReference type="FunFam" id="3.30.750.44:FF:000001">
    <property type="entry name" value="S41 family peptidase"/>
    <property type="match status" value="1"/>
</dbReference>
<dbReference type="InterPro" id="IPR004447">
    <property type="entry name" value="Peptidase_S41A"/>
</dbReference>
<comment type="similarity">
    <text evidence="1 5">Belongs to the peptidase S41A family.</text>
</comment>
<name>A0A7X6DHP4_9BURK</name>
<feature type="domain" description="PDZ" evidence="7">
    <location>
        <begin position="88"/>
        <end position="170"/>
    </location>
</feature>
<dbReference type="GO" id="GO:0030288">
    <property type="term" value="C:outer membrane-bounded periplasmic space"/>
    <property type="evidence" value="ECO:0007669"/>
    <property type="project" value="TreeGrafter"/>
</dbReference>
<evidence type="ECO:0000256" key="1">
    <source>
        <dbReference type="ARBA" id="ARBA00009179"/>
    </source>
</evidence>
<dbReference type="CDD" id="cd06782">
    <property type="entry name" value="cpPDZ_CPP-like"/>
    <property type="match status" value="1"/>
</dbReference>
<keyword evidence="4 5" id="KW-0720">Serine protease</keyword>
<keyword evidence="9" id="KW-1185">Reference proteome</keyword>
<dbReference type="PANTHER" id="PTHR32060">
    <property type="entry name" value="TAIL-SPECIFIC PROTEASE"/>
    <property type="match status" value="1"/>
</dbReference>
<accession>A0A7X6DHP4</accession>
<dbReference type="SUPFAM" id="SSF52096">
    <property type="entry name" value="ClpP/crotonase"/>
    <property type="match status" value="1"/>
</dbReference>
<keyword evidence="2 5" id="KW-0645">Protease</keyword>